<dbReference type="AlphaFoldDB" id="A0A3N2BF30"/>
<dbReference type="Gene3D" id="2.130.10.10">
    <property type="entry name" value="YVTN repeat-like/Quinoprotein amine dehydrogenase"/>
    <property type="match status" value="1"/>
</dbReference>
<keyword evidence="4" id="KW-1185">Reference proteome</keyword>
<protein>
    <submittedName>
        <fullName evidence="3">Putative pyrroloquinoline-quinone binding quinoprotein</fullName>
    </submittedName>
</protein>
<dbReference type="SUPFAM" id="SSF50998">
    <property type="entry name" value="Quinoprotein alcohol dehydrogenase-like"/>
    <property type="match status" value="1"/>
</dbReference>
<evidence type="ECO:0000313" key="4">
    <source>
        <dbReference type="Proteomes" id="UP000280668"/>
    </source>
</evidence>
<evidence type="ECO:0000256" key="1">
    <source>
        <dbReference type="SAM" id="Phobius"/>
    </source>
</evidence>
<dbReference type="Pfam" id="PF13360">
    <property type="entry name" value="PQQ_2"/>
    <property type="match status" value="1"/>
</dbReference>
<feature type="transmembrane region" description="Helical" evidence="1">
    <location>
        <begin position="12"/>
        <end position="33"/>
    </location>
</feature>
<name>A0A3N2BF30_9MICO</name>
<proteinExistence type="predicted"/>
<dbReference type="Proteomes" id="UP000280668">
    <property type="component" value="Unassembled WGS sequence"/>
</dbReference>
<evidence type="ECO:0000313" key="3">
    <source>
        <dbReference type="EMBL" id="ROR73871.1"/>
    </source>
</evidence>
<accession>A0A3N2BF30</accession>
<keyword evidence="1" id="KW-1133">Transmembrane helix</keyword>
<sequence length="509" mass="54068">MSRQSQSPSRLIALSTAGVLVSALVASMLIWQWPQRTAASAGWRCGDGVSLSLAADDLDLPWDLHGEDGRLPEALDGDPWARNALETWEELLDASAVATMDESATLAGAADGLLVISAGAQGGSADLVAVDPGNGDQEWVLHIERGGFNAFRERGSRQVLGEGYTVLDDRLVVQTSTFPTGHAPYTDVVGFDLLTGEREYCTRSRGLAARPPDGFAELPGAVGERDLSSSLMGDVLVTPVRHEEGLRLEAVGLHSGELLWEIPWQDEHMRGAAGMEDLWVTSTTTANEPIGDPDSAGALRGDALADAPDTPQIVAHDGLDGGELWHYPRPEHDADHSLLVGTVPAAFAGDGGVLVADIGELVPRGEARSDLPERQLSLTMLTRSGDVAWSQPLHPVQVIAREAVDTLGEDVVAMLPDGEVVHLDLDTGASGAAFDVSMYERTPPLAAGFRIGDTWSLDRASELVVYDRASADVLRGPIEEGAIRSSMISVGESHAVISWMHGHTIFALD</sequence>
<reference evidence="3 4" key="1">
    <citation type="submission" date="2018-11" db="EMBL/GenBank/DDBJ databases">
        <title>Sequencing the genomes of 1000 actinobacteria strains.</title>
        <authorList>
            <person name="Klenk H.-P."/>
        </authorList>
    </citation>
    <scope>NUCLEOTIDE SEQUENCE [LARGE SCALE GENOMIC DNA]</scope>
    <source>
        <strain evidence="3 4">DSM 11294</strain>
    </source>
</reference>
<keyword evidence="1" id="KW-0812">Transmembrane</keyword>
<gene>
    <name evidence="3" type="ORF">EDD31_2264</name>
</gene>
<dbReference type="InterPro" id="IPR015943">
    <property type="entry name" value="WD40/YVTN_repeat-like_dom_sf"/>
</dbReference>
<dbReference type="EMBL" id="RKHK01000001">
    <property type="protein sequence ID" value="ROR73871.1"/>
    <property type="molecule type" value="Genomic_DNA"/>
</dbReference>
<keyword evidence="1" id="KW-0472">Membrane</keyword>
<dbReference type="InterPro" id="IPR011047">
    <property type="entry name" value="Quinoprotein_ADH-like_sf"/>
</dbReference>
<comment type="caution">
    <text evidence="3">The sequence shown here is derived from an EMBL/GenBank/DDBJ whole genome shotgun (WGS) entry which is preliminary data.</text>
</comment>
<evidence type="ECO:0000259" key="2">
    <source>
        <dbReference type="Pfam" id="PF13360"/>
    </source>
</evidence>
<dbReference type="RefSeq" id="WP_170163286.1">
    <property type="nucleotide sequence ID" value="NZ_RKHK01000001.1"/>
</dbReference>
<feature type="domain" description="Pyrrolo-quinoline quinone repeat" evidence="2">
    <location>
        <begin position="248"/>
        <end position="429"/>
    </location>
</feature>
<organism evidence="3 4">
    <name type="scientific">Bogoriella caseilytica</name>
    <dbReference type="NCBI Taxonomy" id="56055"/>
    <lineage>
        <taxon>Bacteria</taxon>
        <taxon>Bacillati</taxon>
        <taxon>Actinomycetota</taxon>
        <taxon>Actinomycetes</taxon>
        <taxon>Micrococcales</taxon>
        <taxon>Bogoriellaceae</taxon>
        <taxon>Bogoriella</taxon>
    </lineage>
</organism>
<dbReference type="InterPro" id="IPR002372">
    <property type="entry name" value="PQQ_rpt_dom"/>
</dbReference>